<name>A0ABQ7EJT6_BRACR</name>
<accession>A0ABQ7EJT6</accession>
<reference evidence="1 2" key="1">
    <citation type="journal article" date="2020" name="BMC Genomics">
        <title>Intraspecific diversification of the crop wild relative Brassica cretica Lam. using demographic model selection.</title>
        <authorList>
            <person name="Kioukis A."/>
            <person name="Michalopoulou V.A."/>
            <person name="Briers L."/>
            <person name="Pirintsos S."/>
            <person name="Studholme D.J."/>
            <person name="Pavlidis P."/>
            <person name="Sarris P.F."/>
        </authorList>
    </citation>
    <scope>NUCLEOTIDE SEQUENCE [LARGE SCALE GENOMIC DNA]</scope>
    <source>
        <strain evidence="2">cv. PFS-1207/04</strain>
    </source>
</reference>
<organism evidence="1 2">
    <name type="scientific">Brassica cretica</name>
    <name type="common">Mustard</name>
    <dbReference type="NCBI Taxonomy" id="69181"/>
    <lineage>
        <taxon>Eukaryota</taxon>
        <taxon>Viridiplantae</taxon>
        <taxon>Streptophyta</taxon>
        <taxon>Embryophyta</taxon>
        <taxon>Tracheophyta</taxon>
        <taxon>Spermatophyta</taxon>
        <taxon>Magnoliopsida</taxon>
        <taxon>eudicotyledons</taxon>
        <taxon>Gunneridae</taxon>
        <taxon>Pentapetalae</taxon>
        <taxon>rosids</taxon>
        <taxon>malvids</taxon>
        <taxon>Brassicales</taxon>
        <taxon>Brassicaceae</taxon>
        <taxon>Brassiceae</taxon>
        <taxon>Brassica</taxon>
    </lineage>
</organism>
<keyword evidence="2" id="KW-1185">Reference proteome</keyword>
<sequence>MSILRWMSRCSLTWETSPPQTEEEMMKWMNEHQAIVGLINTALFLPDISVSTNPNSRLCLSCDGCVGDLTWETSPPQTEEAMMKWMNELQAIIGLVRNQFSHVLFWCFVSTDMLSSW</sequence>
<evidence type="ECO:0000313" key="1">
    <source>
        <dbReference type="EMBL" id="KAF3597237.1"/>
    </source>
</evidence>
<evidence type="ECO:0000313" key="2">
    <source>
        <dbReference type="Proteomes" id="UP000266723"/>
    </source>
</evidence>
<gene>
    <name evidence="1" type="ORF">DY000_02023327</name>
</gene>
<dbReference type="EMBL" id="QGKV02000299">
    <property type="protein sequence ID" value="KAF3597237.1"/>
    <property type="molecule type" value="Genomic_DNA"/>
</dbReference>
<dbReference type="Proteomes" id="UP000266723">
    <property type="component" value="Unassembled WGS sequence"/>
</dbReference>
<comment type="caution">
    <text evidence="1">The sequence shown here is derived from an EMBL/GenBank/DDBJ whole genome shotgun (WGS) entry which is preliminary data.</text>
</comment>
<proteinExistence type="predicted"/>
<protein>
    <submittedName>
        <fullName evidence="1">Uncharacterized protein</fullName>
    </submittedName>
</protein>